<proteinExistence type="predicted"/>
<evidence type="ECO:0000313" key="3">
    <source>
        <dbReference type="Proteomes" id="UP000094869"/>
    </source>
</evidence>
<dbReference type="EMBL" id="MEHD01000027">
    <property type="protein sequence ID" value="ODR53208.1"/>
    <property type="molecule type" value="Genomic_DNA"/>
</dbReference>
<evidence type="ECO:0000256" key="1">
    <source>
        <dbReference type="SAM" id="Phobius"/>
    </source>
</evidence>
<reference evidence="2 3" key="1">
    <citation type="submission" date="2016-08" db="EMBL/GenBank/DDBJ databases">
        <title>Characterization of Isolates of Eisenbergiella tayi Derived from Blood Cultures, Using Whole Genome Sequencing.</title>
        <authorList>
            <person name="Bernier A.-M."/>
            <person name="Burdz T."/>
            <person name="Wiebe D."/>
            <person name="Bernard K."/>
        </authorList>
    </citation>
    <scope>NUCLEOTIDE SEQUENCE [LARGE SCALE GENOMIC DNA]</scope>
    <source>
        <strain evidence="2 3">NML120146</strain>
    </source>
</reference>
<keyword evidence="1" id="KW-0472">Membrane</keyword>
<keyword evidence="1" id="KW-0812">Transmembrane</keyword>
<protein>
    <submittedName>
        <fullName evidence="2">Uncharacterized protein</fullName>
    </submittedName>
</protein>
<organism evidence="2 3">
    <name type="scientific">Eisenbergiella tayi</name>
    <dbReference type="NCBI Taxonomy" id="1432052"/>
    <lineage>
        <taxon>Bacteria</taxon>
        <taxon>Bacillati</taxon>
        <taxon>Bacillota</taxon>
        <taxon>Clostridia</taxon>
        <taxon>Lachnospirales</taxon>
        <taxon>Lachnospiraceae</taxon>
        <taxon>Eisenbergiella</taxon>
    </lineage>
</organism>
<comment type="caution">
    <text evidence="2">The sequence shown here is derived from an EMBL/GenBank/DDBJ whole genome shotgun (WGS) entry which is preliminary data.</text>
</comment>
<gene>
    <name evidence="2" type="ORF">BEI63_18740</name>
</gene>
<name>A0ABX3ADB7_9FIRM</name>
<dbReference type="Proteomes" id="UP000094869">
    <property type="component" value="Unassembled WGS sequence"/>
</dbReference>
<feature type="transmembrane region" description="Helical" evidence="1">
    <location>
        <begin position="6"/>
        <end position="32"/>
    </location>
</feature>
<sequence>MRITGIILFIRFIIGCLLFLYTVIILITVIFVKLNIIFLLNIYYDSAMPCASYLPASDSLPGGDRVQINLLRERLRLPGCLFRTACGTVRIPERAV</sequence>
<keyword evidence="1" id="KW-1133">Transmembrane helix</keyword>
<evidence type="ECO:0000313" key="2">
    <source>
        <dbReference type="EMBL" id="ODR53208.1"/>
    </source>
</evidence>
<accession>A0ABX3ADB7</accession>
<keyword evidence="3" id="KW-1185">Reference proteome</keyword>